<dbReference type="Pfam" id="PF01312">
    <property type="entry name" value="Bac_export_2"/>
    <property type="match status" value="1"/>
</dbReference>
<evidence type="ECO:0000256" key="4">
    <source>
        <dbReference type="ARBA" id="ARBA00022448"/>
    </source>
</evidence>
<dbReference type="PRINTS" id="PR00950">
    <property type="entry name" value="TYPE3IMSPROT"/>
</dbReference>
<evidence type="ECO:0000256" key="13">
    <source>
        <dbReference type="RuleBase" id="RU364091"/>
    </source>
</evidence>
<dbReference type="Gene3D" id="6.10.250.2080">
    <property type="match status" value="1"/>
</dbReference>
<evidence type="ECO:0000256" key="1">
    <source>
        <dbReference type="ARBA" id="ARBA00004651"/>
    </source>
</evidence>
<keyword evidence="5 13" id="KW-1003">Cell membrane</keyword>
<evidence type="ECO:0000256" key="7">
    <source>
        <dbReference type="ARBA" id="ARBA00022795"/>
    </source>
</evidence>
<evidence type="ECO:0000256" key="5">
    <source>
        <dbReference type="ARBA" id="ARBA00022475"/>
    </source>
</evidence>
<comment type="function">
    <text evidence="12 13">Required for formation of the rod structure in the basal body of the flagellar apparatus. Together with FliI and FliH, may constitute the export apparatus of flagellin.</text>
</comment>
<evidence type="ECO:0000256" key="11">
    <source>
        <dbReference type="ARBA" id="ARBA00023225"/>
    </source>
</evidence>
<evidence type="ECO:0000256" key="8">
    <source>
        <dbReference type="ARBA" id="ARBA00022927"/>
    </source>
</evidence>
<dbReference type="InterPro" id="IPR006135">
    <property type="entry name" value="T3SS_substrate_exporter"/>
</dbReference>
<comment type="similarity">
    <text evidence="2 13">Belongs to the type III secretion exporter family.</text>
</comment>
<dbReference type="AlphaFoldDB" id="A0A6S6QJX2"/>
<dbReference type="GO" id="GO:0005886">
    <property type="term" value="C:plasma membrane"/>
    <property type="evidence" value="ECO:0007669"/>
    <property type="project" value="UniProtKB-SubCell"/>
</dbReference>
<keyword evidence="4 13" id="KW-0813">Transport</keyword>
<feature type="transmembrane region" description="Helical" evidence="13">
    <location>
        <begin position="70"/>
        <end position="93"/>
    </location>
</feature>
<evidence type="ECO:0000256" key="2">
    <source>
        <dbReference type="ARBA" id="ARBA00010690"/>
    </source>
</evidence>
<keyword evidence="15" id="KW-1185">Reference proteome</keyword>
<dbReference type="Gene3D" id="3.40.1690.10">
    <property type="entry name" value="secretion proteins EscU"/>
    <property type="match status" value="1"/>
</dbReference>
<evidence type="ECO:0000256" key="12">
    <source>
        <dbReference type="ARBA" id="ARBA00025078"/>
    </source>
</evidence>
<dbReference type="GO" id="GO:0044780">
    <property type="term" value="P:bacterial-type flagellum assembly"/>
    <property type="evidence" value="ECO:0007669"/>
    <property type="project" value="InterPro"/>
</dbReference>
<dbReference type="PANTHER" id="PTHR30531:SF12">
    <property type="entry name" value="FLAGELLAR BIOSYNTHETIC PROTEIN FLHB"/>
    <property type="match status" value="1"/>
</dbReference>
<protein>
    <recommendedName>
        <fullName evidence="3 13">Flagellar biosynthetic protein FlhB</fullName>
    </recommendedName>
</protein>
<proteinExistence type="inferred from homology"/>
<evidence type="ECO:0000256" key="3">
    <source>
        <dbReference type="ARBA" id="ARBA00021622"/>
    </source>
</evidence>
<comment type="subcellular location">
    <subcellularLocation>
        <location evidence="1">Cell membrane</location>
        <topology evidence="1">Multi-pass membrane protein</topology>
    </subcellularLocation>
</comment>
<sequence>MDDARKRGDVPKSIEVNNWFLLSAGALSLLMFGGEAARSLTMGLKGFLTNVAHIPVNGGSLTQLTVTMSILVLSALALPLLFLVGAAILGNIVQNGLIYSTEQIEPKLSKISPMAGFGRLFSKTSLVNFAKGIAKLVIVGAAVVWAVWPKREELGLMATLDVAKLTPYSFDLMNSMLGTSIAVLTVLAIADWLYQRHSWMERQKMSFQELKEEYKQLEGDPTIKAKIRQLRMQRARNRMMQQVPQASVIITNPTHYAVALKYEPGMNAPLCLAKGLDAIALKIRAIGTEHDVPIVENPPLARALYASVEIDGEIPTEHFKAVAEVIGYVMNLKKKTGWRQ</sequence>
<evidence type="ECO:0000256" key="6">
    <source>
        <dbReference type="ARBA" id="ARBA00022692"/>
    </source>
</evidence>
<accession>A0A6S6QJX2</accession>
<feature type="transmembrane region" description="Helical" evidence="13">
    <location>
        <begin position="129"/>
        <end position="148"/>
    </location>
</feature>
<dbReference type="InterPro" id="IPR029025">
    <property type="entry name" value="T3SS_substrate_exporter_C"/>
</dbReference>
<keyword evidence="14" id="KW-0282">Flagellum</keyword>
<dbReference type="GO" id="GO:0009306">
    <property type="term" value="P:protein secretion"/>
    <property type="evidence" value="ECO:0007669"/>
    <property type="project" value="InterPro"/>
</dbReference>
<keyword evidence="10 13" id="KW-0472">Membrane</keyword>
<feature type="transmembrane region" description="Helical" evidence="13">
    <location>
        <begin position="168"/>
        <end position="194"/>
    </location>
</feature>
<dbReference type="Proteomes" id="UP000515317">
    <property type="component" value="Chromosome"/>
</dbReference>
<evidence type="ECO:0000256" key="9">
    <source>
        <dbReference type="ARBA" id="ARBA00022989"/>
    </source>
</evidence>
<organism evidence="14 15">
    <name type="scientific">Terrihabitans soli</name>
    <dbReference type="NCBI Taxonomy" id="708113"/>
    <lineage>
        <taxon>Bacteria</taxon>
        <taxon>Pseudomonadati</taxon>
        <taxon>Pseudomonadota</taxon>
        <taxon>Alphaproteobacteria</taxon>
        <taxon>Hyphomicrobiales</taxon>
        <taxon>Terrihabitans</taxon>
    </lineage>
</organism>
<reference evidence="14 15" key="1">
    <citation type="submission" date="2020-08" db="EMBL/GenBank/DDBJ databases">
        <title>Genome sequence of Rhizobiales bacterium strain IZ6.</title>
        <authorList>
            <person name="Nakai R."/>
            <person name="Naganuma T."/>
        </authorList>
    </citation>
    <scope>NUCLEOTIDE SEQUENCE [LARGE SCALE GENOMIC DNA]</scope>
    <source>
        <strain evidence="14 15">IZ6</strain>
    </source>
</reference>
<evidence type="ECO:0000313" key="15">
    <source>
        <dbReference type="Proteomes" id="UP000515317"/>
    </source>
</evidence>
<dbReference type="NCBIfam" id="TIGR00328">
    <property type="entry name" value="flhB"/>
    <property type="match status" value="1"/>
</dbReference>
<dbReference type="InterPro" id="IPR006136">
    <property type="entry name" value="FlhB"/>
</dbReference>
<dbReference type="EMBL" id="AP023361">
    <property type="protein sequence ID" value="BCJ91593.1"/>
    <property type="molecule type" value="Genomic_DNA"/>
</dbReference>
<keyword evidence="8 13" id="KW-0653">Protein transport</keyword>
<feature type="transmembrane region" description="Helical" evidence="13">
    <location>
        <begin position="16"/>
        <end position="34"/>
    </location>
</feature>
<keyword evidence="7 13" id="KW-1005">Bacterial flagellum biogenesis</keyword>
<name>A0A6S6QJX2_9HYPH</name>
<keyword evidence="9 13" id="KW-1133">Transmembrane helix</keyword>
<keyword evidence="14" id="KW-0969">Cilium</keyword>
<evidence type="ECO:0000313" key="14">
    <source>
        <dbReference type="EMBL" id="BCJ91593.1"/>
    </source>
</evidence>
<gene>
    <name evidence="13 14" type="primary">flhB</name>
    <name evidence="14" type="ORF">IZ6_23280</name>
</gene>
<dbReference type="SUPFAM" id="SSF160544">
    <property type="entry name" value="EscU C-terminal domain-like"/>
    <property type="match status" value="1"/>
</dbReference>
<dbReference type="KEGG" id="tso:IZ6_23280"/>
<dbReference type="FunFam" id="3.40.1690.10:FF:000001">
    <property type="entry name" value="Flagellar biosynthetic protein FlhB"/>
    <property type="match status" value="1"/>
</dbReference>
<keyword evidence="11 13" id="KW-1006">Bacterial flagellum protein export</keyword>
<keyword evidence="6 13" id="KW-0812">Transmembrane</keyword>
<evidence type="ECO:0000256" key="10">
    <source>
        <dbReference type="ARBA" id="ARBA00023136"/>
    </source>
</evidence>
<dbReference type="PANTHER" id="PTHR30531">
    <property type="entry name" value="FLAGELLAR BIOSYNTHETIC PROTEIN FLHB"/>
    <property type="match status" value="1"/>
</dbReference>
<keyword evidence="14" id="KW-0966">Cell projection</keyword>